<protein>
    <recommendedName>
        <fullName evidence="3">Fe2OG dioxygenase domain-containing protein</fullName>
    </recommendedName>
</protein>
<dbReference type="InterPro" id="IPR050231">
    <property type="entry name" value="Iron_ascorbate_oxido_reductase"/>
</dbReference>
<gene>
    <name evidence="4" type="ORF">Sste5346_007204</name>
</gene>
<accession>A0ABR3YVE7</accession>
<keyword evidence="5" id="KW-1185">Reference proteome</keyword>
<comment type="similarity">
    <text evidence="1 2">Belongs to the iron/ascorbate-dependent oxidoreductase family.</text>
</comment>
<proteinExistence type="inferred from homology"/>
<evidence type="ECO:0000313" key="4">
    <source>
        <dbReference type="EMBL" id="KAL1892248.1"/>
    </source>
</evidence>
<evidence type="ECO:0000256" key="2">
    <source>
        <dbReference type="RuleBase" id="RU003682"/>
    </source>
</evidence>
<organism evidence="4 5">
    <name type="scientific">Sporothrix stenoceras</name>
    <dbReference type="NCBI Taxonomy" id="5173"/>
    <lineage>
        <taxon>Eukaryota</taxon>
        <taxon>Fungi</taxon>
        <taxon>Dikarya</taxon>
        <taxon>Ascomycota</taxon>
        <taxon>Pezizomycotina</taxon>
        <taxon>Sordariomycetes</taxon>
        <taxon>Sordariomycetidae</taxon>
        <taxon>Ophiostomatales</taxon>
        <taxon>Ophiostomataceae</taxon>
        <taxon>Sporothrix</taxon>
    </lineage>
</organism>
<name>A0ABR3YVE7_9PEZI</name>
<dbReference type="SUPFAM" id="SSF51197">
    <property type="entry name" value="Clavaminate synthase-like"/>
    <property type="match status" value="1"/>
</dbReference>
<dbReference type="EMBL" id="JAWCUI010000046">
    <property type="protein sequence ID" value="KAL1892248.1"/>
    <property type="molecule type" value="Genomic_DNA"/>
</dbReference>
<comment type="caution">
    <text evidence="4">The sequence shown here is derived from an EMBL/GenBank/DDBJ whole genome shotgun (WGS) entry which is preliminary data.</text>
</comment>
<reference evidence="4 5" key="1">
    <citation type="journal article" date="2024" name="IMA Fungus">
        <title>IMA Genome - F19 : A genome assembly and annotation guide to empower mycologists, including annotated draft genome sequences of Ceratocystis pirilliformis, Diaporthe australafricana, Fusarium ophioides, Paecilomyces lecythidis, and Sporothrix stenoceras.</title>
        <authorList>
            <person name="Aylward J."/>
            <person name="Wilson A.M."/>
            <person name="Visagie C.M."/>
            <person name="Spraker J."/>
            <person name="Barnes I."/>
            <person name="Buitendag C."/>
            <person name="Ceriani C."/>
            <person name="Del Mar Angel L."/>
            <person name="du Plessis D."/>
            <person name="Fuchs T."/>
            <person name="Gasser K."/>
            <person name="Kramer D."/>
            <person name="Li W."/>
            <person name="Munsamy K."/>
            <person name="Piso A."/>
            <person name="Price J.L."/>
            <person name="Sonnekus B."/>
            <person name="Thomas C."/>
            <person name="van der Nest A."/>
            <person name="van Dijk A."/>
            <person name="van Heerden A."/>
            <person name="van Vuuren N."/>
            <person name="Yilmaz N."/>
            <person name="Duong T.A."/>
            <person name="van der Merwe N.A."/>
            <person name="Wingfield M.J."/>
            <person name="Wingfield B.D."/>
        </authorList>
    </citation>
    <scope>NUCLEOTIDE SEQUENCE [LARGE SCALE GENOMIC DNA]</scope>
    <source>
        <strain evidence="4 5">CMW 5346</strain>
    </source>
</reference>
<evidence type="ECO:0000313" key="5">
    <source>
        <dbReference type="Proteomes" id="UP001583186"/>
    </source>
</evidence>
<keyword evidence="2" id="KW-0408">Iron</keyword>
<dbReference type="Pfam" id="PF03171">
    <property type="entry name" value="2OG-FeII_Oxy"/>
    <property type="match status" value="1"/>
</dbReference>
<dbReference type="Proteomes" id="UP001583186">
    <property type="component" value="Unassembled WGS sequence"/>
</dbReference>
<dbReference type="Gene3D" id="2.60.120.330">
    <property type="entry name" value="B-lactam Antibiotic, Isopenicillin N Synthase, Chain"/>
    <property type="match status" value="1"/>
</dbReference>
<sequence>MPFHIPTINIAPFLADPDSEAAAQVVADVRTACMTTGFFSLIGHNVPRELQQRLLAACAELFALPLETKKSLRPPSGSTLMNRGYELIGAQVLQEGALPDLKEGFFIGQDIPYDDPRVKKHPLLMGENIFPGAAENFDEATLREPAEEYYKAVLDLARAVLAILARGLPYGDDVFAEFMANDPLCNLRLLHYPPQRSEDARQLGAGAHTDFGAVTLLYQDGSGGLEVLDAATGDWVAVAPNQDAYVVNVGDMLSLWTKNVYKSNVHRVINRGTSDRYSVPFFFDGNLDTKLAPLDESAPLDGGEILTAEQHMLKRLGKSYSQGQDAVAA</sequence>
<keyword evidence="2" id="KW-0479">Metal-binding</keyword>
<keyword evidence="2" id="KW-0560">Oxidoreductase</keyword>
<evidence type="ECO:0000259" key="3">
    <source>
        <dbReference type="PROSITE" id="PS51471"/>
    </source>
</evidence>
<evidence type="ECO:0000256" key="1">
    <source>
        <dbReference type="ARBA" id="ARBA00008056"/>
    </source>
</evidence>
<dbReference type="Pfam" id="PF14226">
    <property type="entry name" value="DIOX_N"/>
    <property type="match status" value="1"/>
</dbReference>
<dbReference type="InterPro" id="IPR026992">
    <property type="entry name" value="DIOX_N"/>
</dbReference>
<dbReference type="InterPro" id="IPR044861">
    <property type="entry name" value="IPNS-like_FE2OG_OXY"/>
</dbReference>
<dbReference type="InterPro" id="IPR027443">
    <property type="entry name" value="IPNS-like_sf"/>
</dbReference>
<feature type="domain" description="Fe2OG dioxygenase" evidence="3">
    <location>
        <begin position="179"/>
        <end position="285"/>
    </location>
</feature>
<dbReference type="PROSITE" id="PS51471">
    <property type="entry name" value="FE2OG_OXY"/>
    <property type="match status" value="1"/>
</dbReference>
<dbReference type="PRINTS" id="PR00682">
    <property type="entry name" value="IPNSYNTHASE"/>
</dbReference>
<dbReference type="PANTHER" id="PTHR47990">
    <property type="entry name" value="2-OXOGLUTARATE (2OG) AND FE(II)-DEPENDENT OXYGENASE SUPERFAMILY PROTEIN-RELATED"/>
    <property type="match status" value="1"/>
</dbReference>
<dbReference type="InterPro" id="IPR005123">
    <property type="entry name" value="Oxoglu/Fe-dep_dioxygenase_dom"/>
</dbReference>